<proteinExistence type="predicted"/>
<protein>
    <submittedName>
        <fullName evidence="1">Uncharacterized protein</fullName>
    </submittedName>
</protein>
<dbReference type="EMBL" id="HACA01032001">
    <property type="protein sequence ID" value="CDW49362.1"/>
    <property type="molecule type" value="Transcribed_RNA"/>
</dbReference>
<accession>A0A0K2VGR0</accession>
<dbReference type="AlphaFoldDB" id="A0A0K2VGR0"/>
<sequence>MKNDLTRTNYTVVVWHNGSHNCLQVNHPAKNKKVIGESTKAAVQLPPIQPKCDFENSL</sequence>
<organism evidence="1">
    <name type="scientific">Lepeophtheirus salmonis</name>
    <name type="common">Salmon louse</name>
    <name type="synonym">Caligus salmonis</name>
    <dbReference type="NCBI Taxonomy" id="72036"/>
    <lineage>
        <taxon>Eukaryota</taxon>
        <taxon>Metazoa</taxon>
        <taxon>Ecdysozoa</taxon>
        <taxon>Arthropoda</taxon>
        <taxon>Crustacea</taxon>
        <taxon>Multicrustacea</taxon>
        <taxon>Hexanauplia</taxon>
        <taxon>Copepoda</taxon>
        <taxon>Siphonostomatoida</taxon>
        <taxon>Caligidae</taxon>
        <taxon>Lepeophtheirus</taxon>
    </lineage>
</organism>
<reference evidence="1" key="1">
    <citation type="submission" date="2014-05" db="EMBL/GenBank/DDBJ databases">
        <authorList>
            <person name="Chronopoulou M."/>
        </authorList>
    </citation>
    <scope>NUCLEOTIDE SEQUENCE</scope>
    <source>
        <tissue evidence="1">Whole organism</tissue>
    </source>
</reference>
<evidence type="ECO:0000313" key="1">
    <source>
        <dbReference type="EMBL" id="CDW49362.1"/>
    </source>
</evidence>
<name>A0A0K2VGR0_LEPSM</name>